<keyword evidence="5 8" id="KW-1133">Transmembrane helix</keyword>
<dbReference type="InterPro" id="IPR034804">
    <property type="entry name" value="SQR/QFR_C/D"/>
</dbReference>
<dbReference type="GO" id="GO:0046872">
    <property type="term" value="F:metal ion binding"/>
    <property type="evidence" value="ECO:0007669"/>
    <property type="project" value="UniProtKB-KW"/>
</dbReference>
<comment type="caution">
    <text evidence="9">The sequence shown here is derived from an EMBL/GenBank/DDBJ whole genome shotgun (WGS) entry which is preliminary data.</text>
</comment>
<dbReference type="OrthoDB" id="588261at2759"/>
<dbReference type="GO" id="GO:0016020">
    <property type="term" value="C:membrane"/>
    <property type="evidence" value="ECO:0007669"/>
    <property type="project" value="UniProtKB-SubCell"/>
</dbReference>
<evidence type="ECO:0000256" key="8">
    <source>
        <dbReference type="SAM" id="Phobius"/>
    </source>
</evidence>
<dbReference type="FunCoup" id="A0A066W5A4">
    <property type="interactions" value="176"/>
</dbReference>
<dbReference type="GO" id="GO:0005739">
    <property type="term" value="C:mitochondrion"/>
    <property type="evidence" value="ECO:0007669"/>
    <property type="project" value="GOC"/>
</dbReference>
<proteinExistence type="predicted"/>
<dbReference type="GO" id="GO:0006099">
    <property type="term" value="P:tricarboxylic acid cycle"/>
    <property type="evidence" value="ECO:0007669"/>
    <property type="project" value="InterPro"/>
</dbReference>
<dbReference type="Proteomes" id="UP000027361">
    <property type="component" value="Unassembled WGS sequence"/>
</dbReference>
<dbReference type="Pfam" id="PF01127">
    <property type="entry name" value="Sdh_cyt"/>
    <property type="match status" value="1"/>
</dbReference>
<dbReference type="NCBIfam" id="TIGR02970">
    <property type="entry name" value="succ_dehyd_cytB"/>
    <property type="match status" value="1"/>
</dbReference>
<dbReference type="OMA" id="PHDATHY"/>
<feature type="transmembrane region" description="Helical" evidence="8">
    <location>
        <begin position="183"/>
        <end position="203"/>
    </location>
</feature>
<dbReference type="AlphaFoldDB" id="A0A066W5A4"/>
<keyword evidence="7 8" id="KW-0472">Membrane</keyword>
<dbReference type="InterPro" id="IPR014314">
    <property type="entry name" value="Succ_DH_cytb556"/>
</dbReference>
<evidence type="ECO:0000256" key="5">
    <source>
        <dbReference type="ARBA" id="ARBA00022989"/>
    </source>
</evidence>
<keyword evidence="3 8" id="KW-0812">Transmembrane</keyword>
<keyword evidence="10" id="KW-1185">Reference proteome</keyword>
<accession>A0A066W5A4</accession>
<evidence type="ECO:0000256" key="6">
    <source>
        <dbReference type="ARBA" id="ARBA00023004"/>
    </source>
</evidence>
<keyword evidence="2" id="KW-0349">Heme</keyword>
<name>A0A066W5A4_TILAU</name>
<dbReference type="STRING" id="1037660.A0A066W5A4"/>
<dbReference type="CDD" id="cd03499">
    <property type="entry name" value="SQR_TypeC_SdhC"/>
    <property type="match status" value="1"/>
</dbReference>
<sequence length="204" mass="21855">MRSIRAVGLSRSVLCASGSSIPASLAIARASPLLARHALTAPHLQLQQQARGIVNAPKVPMTSVNFDQELKMLNEQRSARPISPHMTIYQPQLTWYGSIFNRITGAGLSVGLYGFALAYAAAPLIGATNVLSSAYLTGFVAGLPFWLKLTLKAPLALAASFHTFNGFRHLGWDWGYFLSLKGAYTSGYIVIGLTALSTVGLCML</sequence>
<evidence type="ECO:0000256" key="2">
    <source>
        <dbReference type="ARBA" id="ARBA00022617"/>
    </source>
</evidence>
<dbReference type="EMBL" id="JMSN01000028">
    <property type="protein sequence ID" value="KDN47728.1"/>
    <property type="molecule type" value="Genomic_DNA"/>
</dbReference>
<dbReference type="GO" id="GO:0006121">
    <property type="term" value="P:mitochondrial electron transport, succinate to ubiquinone"/>
    <property type="evidence" value="ECO:0007669"/>
    <property type="project" value="TreeGrafter"/>
</dbReference>
<evidence type="ECO:0000256" key="3">
    <source>
        <dbReference type="ARBA" id="ARBA00022692"/>
    </source>
</evidence>
<dbReference type="SUPFAM" id="SSF81343">
    <property type="entry name" value="Fumarate reductase respiratory complex transmembrane subunits"/>
    <property type="match status" value="1"/>
</dbReference>
<dbReference type="Gene3D" id="1.20.1300.10">
    <property type="entry name" value="Fumarate reductase/succinate dehydrogenase, transmembrane subunit"/>
    <property type="match status" value="1"/>
</dbReference>
<feature type="transmembrane region" description="Helical" evidence="8">
    <location>
        <begin position="99"/>
        <end position="122"/>
    </location>
</feature>
<dbReference type="GO" id="GO:0009055">
    <property type="term" value="F:electron transfer activity"/>
    <property type="evidence" value="ECO:0007669"/>
    <property type="project" value="InterPro"/>
</dbReference>
<keyword evidence="6" id="KW-0408">Iron</keyword>
<keyword evidence="4" id="KW-0479">Metal-binding</keyword>
<organism evidence="9 10">
    <name type="scientific">Tilletiaria anomala (strain ATCC 24038 / CBS 436.72 / UBC 951)</name>
    <dbReference type="NCBI Taxonomy" id="1037660"/>
    <lineage>
        <taxon>Eukaryota</taxon>
        <taxon>Fungi</taxon>
        <taxon>Dikarya</taxon>
        <taxon>Basidiomycota</taxon>
        <taxon>Ustilaginomycotina</taxon>
        <taxon>Exobasidiomycetes</taxon>
        <taxon>Georgefischeriales</taxon>
        <taxon>Tilletiariaceae</taxon>
        <taxon>Tilletiaria</taxon>
    </lineage>
</organism>
<dbReference type="HOGENOM" id="CLU_094691_0_0_1"/>
<dbReference type="GeneID" id="25265962"/>
<comment type="subcellular location">
    <subcellularLocation>
        <location evidence="1">Membrane</location>
    </subcellularLocation>
</comment>
<evidence type="ECO:0000256" key="1">
    <source>
        <dbReference type="ARBA" id="ARBA00004370"/>
    </source>
</evidence>
<evidence type="ECO:0000313" key="9">
    <source>
        <dbReference type="EMBL" id="KDN47728.1"/>
    </source>
</evidence>
<dbReference type="InParanoid" id="A0A066W5A4"/>
<gene>
    <name evidence="9" type="ORF">K437DRAFT_267772</name>
</gene>
<evidence type="ECO:0000313" key="10">
    <source>
        <dbReference type="Proteomes" id="UP000027361"/>
    </source>
</evidence>
<dbReference type="RefSeq" id="XP_013243920.1">
    <property type="nucleotide sequence ID" value="XM_013388466.1"/>
</dbReference>
<evidence type="ECO:0008006" key="11">
    <source>
        <dbReference type="Google" id="ProtNLM"/>
    </source>
</evidence>
<dbReference type="InterPro" id="IPR000701">
    <property type="entry name" value="SuccDH_FuR_B_TM-su"/>
</dbReference>
<reference evidence="9 10" key="1">
    <citation type="submission" date="2014-05" db="EMBL/GenBank/DDBJ databases">
        <title>Draft genome sequence of a rare smut relative, Tilletiaria anomala UBC 951.</title>
        <authorList>
            <consortium name="DOE Joint Genome Institute"/>
            <person name="Toome M."/>
            <person name="Kuo A."/>
            <person name="Henrissat B."/>
            <person name="Lipzen A."/>
            <person name="Tritt A."/>
            <person name="Yoshinaga Y."/>
            <person name="Zane M."/>
            <person name="Barry K."/>
            <person name="Grigoriev I.V."/>
            <person name="Spatafora J.W."/>
            <person name="Aimea M.C."/>
        </authorList>
    </citation>
    <scope>NUCLEOTIDE SEQUENCE [LARGE SCALE GENOMIC DNA]</scope>
    <source>
        <strain evidence="9 10">UBC 951</strain>
    </source>
</reference>
<dbReference type="PANTHER" id="PTHR10978">
    <property type="entry name" value="SUCCINATE DEHYDROGENASE CYTOCHROME B560 SUBUNIT"/>
    <property type="match status" value="1"/>
</dbReference>
<evidence type="ECO:0000256" key="4">
    <source>
        <dbReference type="ARBA" id="ARBA00022723"/>
    </source>
</evidence>
<evidence type="ECO:0000256" key="7">
    <source>
        <dbReference type="ARBA" id="ARBA00023136"/>
    </source>
</evidence>
<protein>
    <recommendedName>
        <fullName evidence="11">Cytochrome b560 subunit of succinate dehydrogenase</fullName>
    </recommendedName>
</protein>
<dbReference type="PANTHER" id="PTHR10978:SF5">
    <property type="entry name" value="SUCCINATE DEHYDROGENASE CYTOCHROME B560 SUBUNIT, MITOCHONDRIAL"/>
    <property type="match status" value="1"/>
</dbReference>